<organism evidence="7 8">
    <name type="scientific">Dielma fastidiosa</name>
    <dbReference type="NCBI Taxonomy" id="1034346"/>
    <lineage>
        <taxon>Bacteria</taxon>
        <taxon>Bacillati</taxon>
        <taxon>Bacillota</taxon>
        <taxon>Erysipelotrichia</taxon>
        <taxon>Erysipelotrichales</taxon>
        <taxon>Erysipelotrichaceae</taxon>
        <taxon>Dielma</taxon>
    </lineage>
</organism>
<evidence type="ECO:0000256" key="5">
    <source>
        <dbReference type="ARBA" id="ARBA00023136"/>
    </source>
</evidence>
<feature type="transmembrane region" description="Helical" evidence="6">
    <location>
        <begin position="12"/>
        <end position="31"/>
    </location>
</feature>
<protein>
    <submittedName>
        <fullName evidence="7">Prepilin-type N-terminal cleavage/methylation domain-containing protein</fullName>
    </submittedName>
</protein>
<dbReference type="NCBIfam" id="TIGR02532">
    <property type="entry name" value="IV_pilin_GFxxxE"/>
    <property type="match status" value="1"/>
</dbReference>
<keyword evidence="5 6" id="KW-0472">Membrane</keyword>
<dbReference type="STRING" id="1034346.GCA_000313565_01411"/>
<dbReference type="PANTHER" id="PTHR30093">
    <property type="entry name" value="GENERAL SECRETION PATHWAY PROTEIN G"/>
    <property type="match status" value="1"/>
</dbReference>
<evidence type="ECO:0000256" key="1">
    <source>
        <dbReference type="ARBA" id="ARBA00004167"/>
    </source>
</evidence>
<evidence type="ECO:0000256" key="4">
    <source>
        <dbReference type="ARBA" id="ARBA00022989"/>
    </source>
</evidence>
<dbReference type="PANTHER" id="PTHR30093:SF44">
    <property type="entry name" value="TYPE II SECRETION SYSTEM CORE PROTEIN G"/>
    <property type="match status" value="1"/>
</dbReference>
<gene>
    <name evidence="7" type="ORF">DES51_110133</name>
</gene>
<dbReference type="Pfam" id="PF07963">
    <property type="entry name" value="N_methyl"/>
    <property type="match status" value="1"/>
</dbReference>
<dbReference type="InterPro" id="IPR012902">
    <property type="entry name" value="N_methyl_site"/>
</dbReference>
<dbReference type="PROSITE" id="PS00409">
    <property type="entry name" value="PROKAR_NTER_METHYL"/>
    <property type="match status" value="1"/>
</dbReference>
<sequence>MKNKKGFTLIELIVVIAILGILALFLVPQFMGYADDAKMQVAKANLRTVWSAAKAVEVAQQYDTTINADNFNEKVIEKLGSSFDADEVDVEFDGEKGIVISATYSTGDYICDTINGSDINCTIYRGD</sequence>
<accession>A0A318KIJ0</accession>
<dbReference type="RefSeq" id="WP_022937714.1">
    <property type="nucleotide sequence ID" value="NZ_CABKRQ010000003.1"/>
</dbReference>
<comment type="subcellular location">
    <subcellularLocation>
        <location evidence="1">Membrane</location>
        <topology evidence="1">Single-pass membrane protein</topology>
    </subcellularLocation>
</comment>
<name>A0A318KIJ0_9FIRM</name>
<dbReference type="AlphaFoldDB" id="A0A318KIJ0"/>
<evidence type="ECO:0000256" key="3">
    <source>
        <dbReference type="ARBA" id="ARBA00022692"/>
    </source>
</evidence>
<keyword evidence="4 6" id="KW-1133">Transmembrane helix</keyword>
<comment type="caution">
    <text evidence="7">The sequence shown here is derived from an EMBL/GenBank/DDBJ whole genome shotgun (WGS) entry which is preliminary data.</text>
</comment>
<evidence type="ECO:0000313" key="7">
    <source>
        <dbReference type="EMBL" id="PXX77579.1"/>
    </source>
</evidence>
<dbReference type="InterPro" id="IPR045584">
    <property type="entry name" value="Pilin-like"/>
</dbReference>
<evidence type="ECO:0000313" key="8">
    <source>
        <dbReference type="Proteomes" id="UP000247612"/>
    </source>
</evidence>
<dbReference type="OrthoDB" id="9979728at2"/>
<evidence type="ECO:0000256" key="6">
    <source>
        <dbReference type="SAM" id="Phobius"/>
    </source>
</evidence>
<reference evidence="7 8" key="1">
    <citation type="submission" date="2018-05" db="EMBL/GenBank/DDBJ databases">
        <title>Genomic Encyclopedia of Type Strains, Phase IV (KMG-IV): sequencing the most valuable type-strain genomes for metagenomic binning, comparative biology and taxonomic classification.</title>
        <authorList>
            <person name="Goeker M."/>
        </authorList>
    </citation>
    <scope>NUCLEOTIDE SEQUENCE [LARGE SCALE GENOMIC DNA]</scope>
    <source>
        <strain evidence="7 8">JC118</strain>
    </source>
</reference>
<proteinExistence type="predicted"/>
<keyword evidence="8" id="KW-1185">Reference proteome</keyword>
<dbReference type="Gene3D" id="3.30.700.10">
    <property type="entry name" value="Glycoprotein, Type 4 Pilin"/>
    <property type="match status" value="1"/>
</dbReference>
<dbReference type="SUPFAM" id="SSF54523">
    <property type="entry name" value="Pili subunits"/>
    <property type="match status" value="1"/>
</dbReference>
<evidence type="ECO:0000256" key="2">
    <source>
        <dbReference type="ARBA" id="ARBA00022481"/>
    </source>
</evidence>
<keyword evidence="2" id="KW-0488">Methylation</keyword>
<dbReference type="Proteomes" id="UP000247612">
    <property type="component" value="Unassembled WGS sequence"/>
</dbReference>
<keyword evidence="3 6" id="KW-0812">Transmembrane</keyword>
<dbReference type="GO" id="GO:0016020">
    <property type="term" value="C:membrane"/>
    <property type="evidence" value="ECO:0007669"/>
    <property type="project" value="UniProtKB-SubCell"/>
</dbReference>
<dbReference type="EMBL" id="QJKH01000010">
    <property type="protein sequence ID" value="PXX77579.1"/>
    <property type="molecule type" value="Genomic_DNA"/>
</dbReference>